<dbReference type="EMBL" id="LR791225">
    <property type="protein sequence ID" value="CAB3267087.1"/>
    <property type="molecule type" value="mRNA"/>
</dbReference>
<sequence length="118" mass="13922">MFAIVFFSWQCRIPGSVECNRHGCCEYHVIYVWSLHSDSRWNVSFKASRQVFVDKVFGYSGLCWWACHGITWCRRTSWKPFCFVESSSCGNYVVVIRIILLCGISCFLTKICRYYRKT</sequence>
<name>A0A6F9DUG3_9ASCI</name>
<keyword evidence="1 2" id="KW-0812">Transmembrane</keyword>
<feature type="transmembrane region" description="Helical" evidence="1">
    <location>
        <begin position="92"/>
        <end position="112"/>
    </location>
</feature>
<keyword evidence="1" id="KW-0472">Membrane</keyword>
<reference evidence="2" key="1">
    <citation type="submission" date="2020-04" db="EMBL/GenBank/DDBJ databases">
        <authorList>
            <person name="Neveu A P."/>
        </authorList>
    </citation>
    <scope>NUCLEOTIDE SEQUENCE</scope>
    <source>
        <tissue evidence="2">Whole embryo</tissue>
    </source>
</reference>
<evidence type="ECO:0000256" key="1">
    <source>
        <dbReference type="SAM" id="Phobius"/>
    </source>
</evidence>
<keyword evidence="1" id="KW-1133">Transmembrane helix</keyword>
<dbReference type="AlphaFoldDB" id="A0A6F9DUG3"/>
<accession>A0A6F9DUG3</accession>
<evidence type="ECO:0000313" key="2">
    <source>
        <dbReference type="EMBL" id="CAB3267087.1"/>
    </source>
</evidence>
<protein>
    <submittedName>
        <fullName evidence="2">Transmembrane protein 254-like</fullName>
    </submittedName>
</protein>
<proteinExistence type="evidence at transcript level"/>
<organism evidence="2">
    <name type="scientific">Phallusia mammillata</name>
    <dbReference type="NCBI Taxonomy" id="59560"/>
    <lineage>
        <taxon>Eukaryota</taxon>
        <taxon>Metazoa</taxon>
        <taxon>Chordata</taxon>
        <taxon>Tunicata</taxon>
        <taxon>Ascidiacea</taxon>
        <taxon>Phlebobranchia</taxon>
        <taxon>Ascidiidae</taxon>
        <taxon>Phallusia</taxon>
    </lineage>
</organism>
<gene>
    <name evidence="2" type="primary">Tmem254-004</name>
</gene>